<dbReference type="GO" id="GO:0004842">
    <property type="term" value="F:ubiquitin-protein transferase activity"/>
    <property type="evidence" value="ECO:0007669"/>
    <property type="project" value="InterPro"/>
</dbReference>
<dbReference type="AlphaFoldDB" id="A0A392NM73"/>
<dbReference type="Proteomes" id="UP000265520">
    <property type="component" value="Unassembled WGS sequence"/>
</dbReference>
<dbReference type="InterPro" id="IPR044718">
    <property type="entry name" value="HOS1"/>
</dbReference>
<protein>
    <submittedName>
        <fullName evidence="1">E3 ubiquitin-protein ligase HOS1-like</fullName>
    </submittedName>
</protein>
<dbReference type="GO" id="GO:0016567">
    <property type="term" value="P:protein ubiquitination"/>
    <property type="evidence" value="ECO:0007669"/>
    <property type="project" value="InterPro"/>
</dbReference>
<name>A0A392NM73_9FABA</name>
<reference evidence="1 2" key="1">
    <citation type="journal article" date="2018" name="Front. Plant Sci.">
        <title>Red Clover (Trifolium pratense) and Zigzag Clover (T. medium) - A Picture of Genomic Similarities and Differences.</title>
        <authorList>
            <person name="Dluhosova J."/>
            <person name="Istvanek J."/>
            <person name="Nedelnik J."/>
            <person name="Repkova J."/>
        </authorList>
    </citation>
    <scope>NUCLEOTIDE SEQUENCE [LARGE SCALE GENOMIC DNA]</scope>
    <source>
        <strain evidence="2">cv. 10/8</strain>
        <tissue evidence="1">Leaf</tissue>
    </source>
</reference>
<evidence type="ECO:0000313" key="1">
    <source>
        <dbReference type="EMBL" id="MCI00978.1"/>
    </source>
</evidence>
<keyword evidence="2" id="KW-1185">Reference proteome</keyword>
<dbReference type="PANTHER" id="PTHR47358">
    <property type="entry name" value="E3 UBIQUITIN-PROTEIN LIGASE HOS1"/>
    <property type="match status" value="1"/>
</dbReference>
<feature type="non-terminal residue" evidence="1">
    <location>
        <position position="1"/>
    </location>
</feature>
<accession>A0A392NM73</accession>
<evidence type="ECO:0000313" key="2">
    <source>
        <dbReference type="Proteomes" id="UP000265520"/>
    </source>
</evidence>
<dbReference type="EMBL" id="LXQA010044866">
    <property type="protein sequence ID" value="MCI00978.1"/>
    <property type="molecule type" value="Genomic_DNA"/>
</dbReference>
<dbReference type="PANTHER" id="PTHR47358:SF2">
    <property type="entry name" value="E3 UBIQUITIN-PROTEIN LIGASE HOS1"/>
    <property type="match status" value="1"/>
</dbReference>
<comment type="caution">
    <text evidence="1">The sequence shown here is derived from an EMBL/GenBank/DDBJ whole genome shotgun (WGS) entry which is preliminary data.</text>
</comment>
<sequence>GATDATADCTATYFHALLLPMSNPSFGCKWNFSLNSHYACLAEETLEHLAAIDLIELCKEAKVERCRATRDLRSCESQFLRVVLNCVTDFIMSAWKLALFPKGVMRDFKK</sequence>
<organism evidence="1 2">
    <name type="scientific">Trifolium medium</name>
    <dbReference type="NCBI Taxonomy" id="97028"/>
    <lineage>
        <taxon>Eukaryota</taxon>
        <taxon>Viridiplantae</taxon>
        <taxon>Streptophyta</taxon>
        <taxon>Embryophyta</taxon>
        <taxon>Tracheophyta</taxon>
        <taxon>Spermatophyta</taxon>
        <taxon>Magnoliopsida</taxon>
        <taxon>eudicotyledons</taxon>
        <taxon>Gunneridae</taxon>
        <taxon>Pentapetalae</taxon>
        <taxon>rosids</taxon>
        <taxon>fabids</taxon>
        <taxon>Fabales</taxon>
        <taxon>Fabaceae</taxon>
        <taxon>Papilionoideae</taxon>
        <taxon>50 kb inversion clade</taxon>
        <taxon>NPAAA clade</taxon>
        <taxon>Hologalegina</taxon>
        <taxon>IRL clade</taxon>
        <taxon>Trifolieae</taxon>
        <taxon>Trifolium</taxon>
    </lineage>
</organism>
<proteinExistence type="predicted"/>